<dbReference type="InterPro" id="IPR011044">
    <property type="entry name" value="Quino_amine_DH_bsu"/>
</dbReference>
<feature type="signal peptide" evidence="1">
    <location>
        <begin position="1"/>
        <end position="20"/>
    </location>
</feature>
<proteinExistence type="predicted"/>
<feature type="domain" description="Pyrrolo-quinoline quinone repeat" evidence="2">
    <location>
        <begin position="162"/>
        <end position="304"/>
    </location>
</feature>
<dbReference type="EMBL" id="JAPDHV010000001">
    <property type="protein sequence ID" value="MCW3160165.1"/>
    <property type="molecule type" value="Genomic_DNA"/>
</dbReference>
<evidence type="ECO:0000259" key="2">
    <source>
        <dbReference type="Pfam" id="PF13360"/>
    </source>
</evidence>
<keyword evidence="1" id="KW-0732">Signal</keyword>
<protein>
    <submittedName>
        <fullName evidence="3">PQQ-binding-like beta-propeller repeat protein</fullName>
    </submittedName>
</protein>
<dbReference type="Pfam" id="PF13360">
    <property type="entry name" value="PQQ_2"/>
    <property type="match status" value="1"/>
</dbReference>
<dbReference type="PANTHER" id="PTHR34512:SF30">
    <property type="entry name" value="OUTER MEMBRANE PROTEIN ASSEMBLY FACTOR BAMB"/>
    <property type="match status" value="1"/>
</dbReference>
<comment type="caution">
    <text evidence="3">The sequence shown here is derived from an EMBL/GenBank/DDBJ whole genome shotgun (WGS) entry which is preliminary data.</text>
</comment>
<dbReference type="InterPro" id="IPR015943">
    <property type="entry name" value="WD40/YVTN_repeat-like_dom_sf"/>
</dbReference>
<dbReference type="InterPro" id="IPR002372">
    <property type="entry name" value="PQQ_rpt_dom"/>
</dbReference>
<evidence type="ECO:0000313" key="3">
    <source>
        <dbReference type="EMBL" id="MCW3160165.1"/>
    </source>
</evidence>
<dbReference type="PANTHER" id="PTHR34512">
    <property type="entry name" value="CELL SURFACE PROTEIN"/>
    <property type="match status" value="1"/>
</dbReference>
<dbReference type="Proteomes" id="UP001163719">
    <property type="component" value="Unassembled WGS sequence"/>
</dbReference>
<dbReference type="RefSeq" id="WP_264742123.1">
    <property type="nucleotide sequence ID" value="NZ_JAPDHV010000001.1"/>
</dbReference>
<dbReference type="InterPro" id="IPR011047">
    <property type="entry name" value="Quinoprotein_ADH-like_sf"/>
</dbReference>
<name>A0ABT3HKI3_9FLAO</name>
<dbReference type="Gene3D" id="2.130.10.10">
    <property type="entry name" value="YVTN repeat-like/Quinoprotein amine dehydrogenase"/>
    <property type="match status" value="2"/>
</dbReference>
<dbReference type="InterPro" id="IPR018391">
    <property type="entry name" value="PQQ_b-propeller_rpt"/>
</dbReference>
<sequence length="401" mass="46290">MQRTISTFLFFMVVSSQLLAQAPNSAPKSDKSLYSNNQILTMEDMVFNNSITPIKKVPLDTCSILIYDLDGKLISYNLNTEKINWKAQATDSDRTMSGNKLTIKDGIVYVPFINGEIYALNNQTGKAFWKTRLGNIKKGIIIKSQIPTIVDNQLFITTQNDNSNIYALDINDGGLIWNYKLDYPYNHIPILFFNNMVFTQSAPYFYSFDAKTGKALYKRVFNKAMYGKPITDNKNVFISDESRTLYAMNPNNLDILWQYELPENQYNIKERIFCHNNNIYFGTKGSGKTAVYSLKSENGILNWKTEFNNEKIEYITENNGFLWGYTEKGVIFKLDLITGKKMEEFQLTNIPVSNIEFKNETFLLYYCEAGLIEFDVPNKKEKYLYMRSSIDSGDAFIKLIR</sequence>
<reference evidence="3" key="1">
    <citation type="submission" date="2022-10" db="EMBL/GenBank/DDBJ databases">
        <title>Chryseobacterium babae sp. nov. isolated from the gut of the beetle Oryctes rhinoceros, and Chryseobacterium kimseyorum sp. nov., isolated from a stick insect rearing cage.</title>
        <authorList>
            <person name="Shelomi M."/>
            <person name="Han C.-J."/>
            <person name="Chen W.-M."/>
            <person name="Chen H.-K."/>
            <person name="Liaw S.-J."/>
            <person name="Muhle E."/>
            <person name="Clermont D."/>
        </authorList>
    </citation>
    <scope>NUCLEOTIDE SEQUENCE</scope>
    <source>
        <strain evidence="3">WLa1L2M3</strain>
    </source>
</reference>
<evidence type="ECO:0000256" key="1">
    <source>
        <dbReference type="SAM" id="SignalP"/>
    </source>
</evidence>
<gene>
    <name evidence="3" type="ORF">OH806_02625</name>
</gene>
<evidence type="ECO:0000313" key="4">
    <source>
        <dbReference type="Proteomes" id="UP001163719"/>
    </source>
</evidence>
<accession>A0ABT3HKI3</accession>
<feature type="chain" id="PRO_5045681749" evidence="1">
    <location>
        <begin position="21"/>
        <end position="401"/>
    </location>
</feature>
<organism evidence="3 4">
    <name type="scientific">Chryseobacterium oryctis</name>
    <dbReference type="NCBI Taxonomy" id="2952618"/>
    <lineage>
        <taxon>Bacteria</taxon>
        <taxon>Pseudomonadati</taxon>
        <taxon>Bacteroidota</taxon>
        <taxon>Flavobacteriia</taxon>
        <taxon>Flavobacteriales</taxon>
        <taxon>Weeksellaceae</taxon>
        <taxon>Chryseobacterium group</taxon>
        <taxon>Chryseobacterium</taxon>
    </lineage>
</organism>
<dbReference type="SUPFAM" id="SSF50969">
    <property type="entry name" value="YVTN repeat-like/Quinoprotein amine dehydrogenase"/>
    <property type="match status" value="1"/>
</dbReference>
<dbReference type="SMART" id="SM00564">
    <property type="entry name" value="PQQ"/>
    <property type="match status" value="7"/>
</dbReference>
<dbReference type="SUPFAM" id="SSF50998">
    <property type="entry name" value="Quinoprotein alcohol dehydrogenase-like"/>
    <property type="match status" value="1"/>
</dbReference>
<keyword evidence="4" id="KW-1185">Reference proteome</keyword>